<dbReference type="Proteomes" id="UP000233458">
    <property type="component" value="Chromosome"/>
</dbReference>
<keyword evidence="1" id="KW-0812">Transmembrane</keyword>
<keyword evidence="3" id="KW-1185">Reference proteome</keyword>
<dbReference type="Pfam" id="PF09608">
    <property type="entry name" value="Alph_Pro_TM"/>
    <property type="match status" value="1"/>
</dbReference>
<proteinExistence type="predicted"/>
<organism evidence="2 3">
    <name type="scientific">Thalassospira marina</name>
    <dbReference type="NCBI Taxonomy" id="2048283"/>
    <lineage>
        <taxon>Bacteria</taxon>
        <taxon>Pseudomonadati</taxon>
        <taxon>Pseudomonadota</taxon>
        <taxon>Alphaproteobacteria</taxon>
        <taxon>Rhodospirillales</taxon>
        <taxon>Thalassospiraceae</taxon>
        <taxon>Thalassospira</taxon>
    </lineage>
</organism>
<reference evidence="2 3" key="1">
    <citation type="submission" date="2017-10" db="EMBL/GenBank/DDBJ databases">
        <title>Biodiversity and function of Thalassospira species in the particle-attached aromatic-hydrocarbon-degrading consortia from the surface seawater of the China South Sea.</title>
        <authorList>
            <person name="Dong C."/>
            <person name="Liu R."/>
            <person name="Shao Z."/>
        </authorList>
    </citation>
    <scope>NUCLEOTIDE SEQUENCE [LARGE SCALE GENOMIC DNA]</scope>
    <source>
        <strain evidence="2 3">CSC3H3</strain>
    </source>
</reference>
<dbReference type="InterPro" id="IPR019088">
    <property type="entry name" value="CHP02186-rel_TM"/>
</dbReference>
<protein>
    <recommendedName>
        <fullName evidence="4">TIGR02186 family protein</fullName>
    </recommendedName>
</protein>
<name>A0ABM6QF62_9PROT</name>
<dbReference type="EMBL" id="CP024199">
    <property type="protein sequence ID" value="AUG55008.1"/>
    <property type="molecule type" value="Genomic_DNA"/>
</dbReference>
<evidence type="ECO:0000256" key="1">
    <source>
        <dbReference type="SAM" id="Phobius"/>
    </source>
</evidence>
<feature type="transmembrane region" description="Helical" evidence="1">
    <location>
        <begin position="27"/>
        <end position="44"/>
    </location>
</feature>
<keyword evidence="1" id="KW-0472">Membrane</keyword>
<sequence length="275" mass="30122">MANHCQPAALARNTHIGKTTTNGTRTPAAFILLAGLLLLAGTILPGKQAKADPLVVDLSNHLVAISTGFTGTDVLLFGAIENKGDVVITVRGPERDMVVRRKERKAGIWINTQSAYVRNVPTYYATAASRPIELIANDRLFASYHIGLQNQRFVTTMNGDDTDDSLYRDALLRNMEYVGLFNDKPSKISFLSNQLFRTDIHFPANTPTGTYVIDVYLIRDGRIASIKTTPLVVSKTGVSADVYDFAHRYSALYGIIAVIIAGFAGWLASVVFRKN</sequence>
<feature type="transmembrane region" description="Helical" evidence="1">
    <location>
        <begin position="251"/>
        <end position="272"/>
    </location>
</feature>
<evidence type="ECO:0008006" key="4">
    <source>
        <dbReference type="Google" id="ProtNLM"/>
    </source>
</evidence>
<accession>A0ABM6QF62</accession>
<evidence type="ECO:0000313" key="2">
    <source>
        <dbReference type="EMBL" id="AUG55008.1"/>
    </source>
</evidence>
<evidence type="ECO:0000313" key="3">
    <source>
        <dbReference type="Proteomes" id="UP000233458"/>
    </source>
</evidence>
<gene>
    <name evidence="2" type="ORF">CSC3H3_08115</name>
</gene>
<keyword evidence="1" id="KW-1133">Transmembrane helix</keyword>